<dbReference type="InterPro" id="IPR007527">
    <property type="entry name" value="Znf_SWIM"/>
</dbReference>
<dbReference type="AlphaFoldDB" id="A0A0C7QQK1"/>
<keyword evidence="6" id="KW-0067">ATP-binding</keyword>
<dbReference type="Pfam" id="PF00176">
    <property type="entry name" value="SNF2-rel_dom"/>
    <property type="match status" value="1"/>
</dbReference>
<name>A0A0C7QQK1_PARSO</name>
<dbReference type="Pfam" id="PF00271">
    <property type="entry name" value="Helicase_C"/>
    <property type="match status" value="1"/>
</dbReference>
<dbReference type="RefSeq" id="WP_055341561.1">
    <property type="nucleotide sequence ID" value="NZ_CEKZ01000003.1"/>
</dbReference>
<dbReference type="PROSITE" id="PS50966">
    <property type="entry name" value="ZF_SWIM"/>
    <property type="match status" value="1"/>
</dbReference>
<dbReference type="PANTHER" id="PTHR10799">
    <property type="entry name" value="SNF2/RAD54 HELICASE FAMILY"/>
    <property type="match status" value="1"/>
</dbReference>
<keyword evidence="1" id="KW-0378">Hydrolase</keyword>
<dbReference type="InterPro" id="IPR013663">
    <property type="entry name" value="Helicase_SWF/SNF/SWI_bac"/>
</dbReference>
<dbReference type="OrthoDB" id="9760715at2"/>
<feature type="domain" description="Helicase C-terminal" evidence="5">
    <location>
        <begin position="545"/>
        <end position="696"/>
    </location>
</feature>
<protein>
    <submittedName>
        <fullName evidence="6">DEAD/DEAH box helicase</fullName>
    </submittedName>
</protein>
<dbReference type="InterPro" id="IPR049730">
    <property type="entry name" value="SNF2/RAD54-like_C"/>
</dbReference>
<sequence length="709" mass="82502">MKISEVKQIIENNTEKNRYNSGIVLYKKNLVSNSYIKKESENINFYATIRDENFLNQNTVFIVLSEKTKRIVSTSCDCNDWLSKSGESNTFICKHMVASIYKCLDDLNKKKTKKSSSISHSKNEIKYAKLNTSINISKDEFDMLDISFNIGKLNQSRYKDIYNSYKQNKRLYNLKESIYLDLHDEEIQNLFKLIDTLGFSGEGSSFKVNSNKALYIDEYIREKSINFVSGKEYIKNICEKFNKKENYKNKIHKELDNILREYQKDGVTWFNNLSYYGFGGILADEMGLGKTLQTIAFIMGNENSKTMIITPTSLIHNWKSEFNKFTPSIKVGIIYGDKSLRENVIENYKSYDVIITTYSTIRNDLELYKDINFDYLIIDEAQNIKNPETISSKAVKSINSKSKFALTGTPIENNLLELWSIFDFIMPGYLYDKVKFQNEFIINENTNELKKLIKPFILRRTKKEVIEELPDKIEKKFIVELNKEQKQIYDIYNKSVLEKLKNNKGKSDKITIFSYLTKLRQLCLHPKTWLKDYKGKSEKVKVCMEITKEAIESGRKILIFSQFTSILRIIEEEIQKEGIEKLYLDGKTNAQDRIKLVNEFNENKNIKVFLISLKAGGTGLNLTSADMVIHFDPWWNLSVENQASDRAHRIGQKNVVEVIKLISKDTIEEKIVLLQESKKELIDNIIDDKLSNSNILNKLNSEDLINLLK</sequence>
<dbReference type="SMART" id="SM00490">
    <property type="entry name" value="HELICc"/>
    <property type="match status" value="1"/>
</dbReference>
<feature type="domain" description="Helicase ATP-binding" evidence="4">
    <location>
        <begin position="271"/>
        <end position="428"/>
    </location>
</feature>
<keyword evidence="6" id="KW-0347">Helicase</keyword>
<dbReference type="Pfam" id="PF08455">
    <property type="entry name" value="SNF2_assoc"/>
    <property type="match status" value="1"/>
</dbReference>
<evidence type="ECO:0000259" key="5">
    <source>
        <dbReference type="PROSITE" id="PS51194"/>
    </source>
</evidence>
<dbReference type="InterPro" id="IPR038718">
    <property type="entry name" value="SNF2-like_sf"/>
</dbReference>
<dbReference type="PROSITE" id="PS51192">
    <property type="entry name" value="HELICASE_ATP_BIND_1"/>
    <property type="match status" value="1"/>
</dbReference>
<keyword evidence="2" id="KW-0863">Zinc-finger</keyword>
<dbReference type="SMART" id="SM00487">
    <property type="entry name" value="DEXDc"/>
    <property type="match status" value="1"/>
</dbReference>
<evidence type="ECO:0000313" key="7">
    <source>
        <dbReference type="Proteomes" id="UP000049127"/>
    </source>
</evidence>
<dbReference type="InterPro" id="IPR001650">
    <property type="entry name" value="Helicase_C-like"/>
</dbReference>
<evidence type="ECO:0000259" key="3">
    <source>
        <dbReference type="PROSITE" id="PS50966"/>
    </source>
</evidence>
<dbReference type="PROSITE" id="PS51194">
    <property type="entry name" value="HELICASE_CTER"/>
    <property type="match status" value="1"/>
</dbReference>
<dbReference type="Gene3D" id="3.40.50.10810">
    <property type="entry name" value="Tandem AAA-ATPase domain"/>
    <property type="match status" value="1"/>
</dbReference>
<dbReference type="GO" id="GO:0016787">
    <property type="term" value="F:hydrolase activity"/>
    <property type="evidence" value="ECO:0007669"/>
    <property type="project" value="UniProtKB-KW"/>
</dbReference>
<gene>
    <name evidence="6" type="ORF">R28058_07901</name>
</gene>
<feature type="domain" description="SWIM-type" evidence="3">
    <location>
        <begin position="61"/>
        <end position="104"/>
    </location>
</feature>
<dbReference type="GO" id="GO:0004386">
    <property type="term" value="F:helicase activity"/>
    <property type="evidence" value="ECO:0007669"/>
    <property type="project" value="UniProtKB-KW"/>
</dbReference>
<dbReference type="CDD" id="cd18793">
    <property type="entry name" value="SF2_C_SNF"/>
    <property type="match status" value="1"/>
</dbReference>
<dbReference type="InterPro" id="IPR000330">
    <property type="entry name" value="SNF2_N"/>
</dbReference>
<dbReference type="Gene3D" id="3.40.50.300">
    <property type="entry name" value="P-loop containing nucleotide triphosphate hydrolases"/>
    <property type="match status" value="1"/>
</dbReference>
<dbReference type="InterPro" id="IPR027417">
    <property type="entry name" value="P-loop_NTPase"/>
</dbReference>
<keyword evidence="6" id="KW-0547">Nucleotide-binding</keyword>
<evidence type="ECO:0000259" key="4">
    <source>
        <dbReference type="PROSITE" id="PS51192"/>
    </source>
</evidence>
<organism evidence="6 7">
    <name type="scientific">Paraclostridium sordellii</name>
    <name type="common">Clostridium sordellii</name>
    <dbReference type="NCBI Taxonomy" id="1505"/>
    <lineage>
        <taxon>Bacteria</taxon>
        <taxon>Bacillati</taxon>
        <taxon>Bacillota</taxon>
        <taxon>Clostridia</taxon>
        <taxon>Peptostreptococcales</taxon>
        <taxon>Peptostreptococcaceae</taxon>
        <taxon>Paraclostridium</taxon>
    </lineage>
</organism>
<dbReference type="GO" id="GO:0008270">
    <property type="term" value="F:zinc ion binding"/>
    <property type="evidence" value="ECO:0007669"/>
    <property type="project" value="UniProtKB-KW"/>
</dbReference>
<keyword evidence="2" id="KW-0862">Zinc</keyword>
<keyword evidence="2" id="KW-0479">Metal-binding</keyword>
<dbReference type="CDD" id="cd18012">
    <property type="entry name" value="DEXQc_arch_SWI2_SNF2"/>
    <property type="match status" value="1"/>
</dbReference>
<evidence type="ECO:0000256" key="2">
    <source>
        <dbReference type="PROSITE-ProRule" id="PRU00325"/>
    </source>
</evidence>
<reference evidence="6 7" key="1">
    <citation type="submission" date="2015-01" db="EMBL/GenBank/DDBJ databases">
        <authorList>
            <person name="Aslett A.Martin."/>
            <person name="De Silva Nishadi"/>
        </authorList>
    </citation>
    <scope>NUCLEOTIDE SEQUENCE [LARGE SCALE GENOMIC DNA]</scope>
    <source>
        <strain evidence="6 7">R28058</strain>
    </source>
</reference>
<proteinExistence type="predicted"/>
<accession>A0A0C7QQK1</accession>
<evidence type="ECO:0000313" key="6">
    <source>
        <dbReference type="EMBL" id="CEQ03057.1"/>
    </source>
</evidence>
<evidence type="ECO:0000256" key="1">
    <source>
        <dbReference type="ARBA" id="ARBA00022801"/>
    </source>
</evidence>
<dbReference type="GO" id="GO:0005524">
    <property type="term" value="F:ATP binding"/>
    <property type="evidence" value="ECO:0007669"/>
    <property type="project" value="InterPro"/>
</dbReference>
<dbReference type="InterPro" id="IPR014001">
    <property type="entry name" value="Helicase_ATP-bd"/>
</dbReference>
<dbReference type="SUPFAM" id="SSF52540">
    <property type="entry name" value="P-loop containing nucleoside triphosphate hydrolases"/>
    <property type="match status" value="2"/>
</dbReference>
<dbReference type="EMBL" id="CEKZ01000003">
    <property type="protein sequence ID" value="CEQ03057.1"/>
    <property type="molecule type" value="Genomic_DNA"/>
</dbReference>
<dbReference type="Proteomes" id="UP000049127">
    <property type="component" value="Unassembled WGS sequence"/>
</dbReference>